<organism evidence="2">
    <name type="scientific">bioreactor metagenome</name>
    <dbReference type="NCBI Taxonomy" id="1076179"/>
    <lineage>
        <taxon>unclassified sequences</taxon>
        <taxon>metagenomes</taxon>
        <taxon>ecological metagenomes</taxon>
    </lineage>
</organism>
<dbReference type="Gene3D" id="1.10.1760.20">
    <property type="match status" value="1"/>
</dbReference>
<sequence length="56" mass="6006">MLLFSSTSFMTELRAGRALMPFLAWFVGLNGLVEAIVCFIVAAAVAKALAKYIPGK</sequence>
<comment type="caution">
    <text evidence="2">The sequence shown here is derived from an EMBL/GenBank/DDBJ whole genome shotgun (WGS) entry which is preliminary data.</text>
</comment>
<evidence type="ECO:0000313" key="2">
    <source>
        <dbReference type="EMBL" id="MPM89859.1"/>
    </source>
</evidence>
<accession>A0A645DKN0</accession>
<reference evidence="2" key="1">
    <citation type="submission" date="2019-08" db="EMBL/GenBank/DDBJ databases">
        <authorList>
            <person name="Kucharzyk K."/>
            <person name="Murdoch R.W."/>
            <person name="Higgins S."/>
            <person name="Loffler F."/>
        </authorList>
    </citation>
    <scope>NUCLEOTIDE SEQUENCE</scope>
</reference>
<proteinExistence type="predicted"/>
<keyword evidence="1" id="KW-1133">Transmembrane helix</keyword>
<keyword evidence="1" id="KW-0812">Transmembrane</keyword>
<dbReference type="AlphaFoldDB" id="A0A645DKN0"/>
<protein>
    <submittedName>
        <fullName evidence="2">Uncharacterized protein</fullName>
    </submittedName>
</protein>
<dbReference type="EMBL" id="VSSQ01037226">
    <property type="protein sequence ID" value="MPM89859.1"/>
    <property type="molecule type" value="Genomic_DNA"/>
</dbReference>
<gene>
    <name evidence="2" type="ORF">SDC9_136974</name>
</gene>
<name>A0A645DKN0_9ZZZZ</name>
<keyword evidence="1" id="KW-0472">Membrane</keyword>
<feature type="transmembrane region" description="Helical" evidence="1">
    <location>
        <begin position="22"/>
        <end position="46"/>
    </location>
</feature>
<evidence type="ECO:0000256" key="1">
    <source>
        <dbReference type="SAM" id="Phobius"/>
    </source>
</evidence>